<accession>A0A9Q0XBU5</accession>
<comment type="caution">
    <text evidence="2">The sequence shown here is derived from an EMBL/GenBank/DDBJ whole genome shotgun (WGS) entry which is preliminary data.</text>
</comment>
<keyword evidence="3" id="KW-1185">Reference proteome</keyword>
<feature type="region of interest" description="Disordered" evidence="1">
    <location>
        <begin position="1"/>
        <end position="24"/>
    </location>
</feature>
<evidence type="ECO:0000313" key="2">
    <source>
        <dbReference type="EMBL" id="KAJ7308850.1"/>
    </source>
</evidence>
<dbReference type="EMBL" id="JAPFRF010000017">
    <property type="protein sequence ID" value="KAJ7308850.1"/>
    <property type="molecule type" value="Genomic_DNA"/>
</dbReference>
<dbReference type="AlphaFoldDB" id="A0A9Q0XBU5"/>
<reference evidence="2" key="1">
    <citation type="journal article" date="2023" name="DNA Res.">
        <title>Chromosome-level genome assembly of Phrynocephalus forsythii using third-generation DNA sequencing and Hi-C analysis.</title>
        <authorList>
            <person name="Qi Y."/>
            <person name="Zhao W."/>
            <person name="Zhao Y."/>
            <person name="Niu C."/>
            <person name="Cao S."/>
            <person name="Zhang Y."/>
        </authorList>
    </citation>
    <scope>NUCLEOTIDE SEQUENCE</scope>
    <source>
        <tissue evidence="2">Muscle</tissue>
    </source>
</reference>
<sequence>MGKEDNHDTYHKVAPLSGLRTNPCPSMKDSVSQWLIEKADNIRMGTSNPKRHLNDSPSASPNIEDGLTLFSARTESSLEPYRSSDIDCPQNKNITVILEAASVEITYDRA</sequence>
<feature type="region of interest" description="Disordered" evidence="1">
    <location>
        <begin position="42"/>
        <end position="62"/>
    </location>
</feature>
<protein>
    <submittedName>
        <fullName evidence="2">Uncharacterized protein</fullName>
    </submittedName>
</protein>
<name>A0A9Q0XBU5_9SAUR</name>
<feature type="compositionally biased region" description="Basic and acidic residues" evidence="1">
    <location>
        <begin position="1"/>
        <end position="11"/>
    </location>
</feature>
<evidence type="ECO:0000256" key="1">
    <source>
        <dbReference type="SAM" id="MobiDB-lite"/>
    </source>
</evidence>
<organism evidence="2 3">
    <name type="scientific">Phrynocephalus forsythii</name>
    <dbReference type="NCBI Taxonomy" id="171643"/>
    <lineage>
        <taxon>Eukaryota</taxon>
        <taxon>Metazoa</taxon>
        <taxon>Chordata</taxon>
        <taxon>Craniata</taxon>
        <taxon>Vertebrata</taxon>
        <taxon>Euteleostomi</taxon>
        <taxon>Lepidosauria</taxon>
        <taxon>Squamata</taxon>
        <taxon>Bifurcata</taxon>
        <taxon>Unidentata</taxon>
        <taxon>Episquamata</taxon>
        <taxon>Toxicofera</taxon>
        <taxon>Iguania</taxon>
        <taxon>Acrodonta</taxon>
        <taxon>Agamidae</taxon>
        <taxon>Agaminae</taxon>
        <taxon>Phrynocephalus</taxon>
    </lineage>
</organism>
<proteinExistence type="predicted"/>
<dbReference type="Proteomes" id="UP001142489">
    <property type="component" value="Unassembled WGS sequence"/>
</dbReference>
<evidence type="ECO:0000313" key="3">
    <source>
        <dbReference type="Proteomes" id="UP001142489"/>
    </source>
</evidence>
<gene>
    <name evidence="2" type="ORF">JRQ81_008122</name>
</gene>